<evidence type="ECO:0000256" key="2">
    <source>
        <dbReference type="ARBA" id="ARBA00009140"/>
    </source>
</evidence>
<dbReference type="EMBL" id="CAKXYY010000005">
    <property type="protein sequence ID" value="CAH2352061.1"/>
    <property type="molecule type" value="Genomic_DNA"/>
</dbReference>
<feature type="transmembrane region" description="Helical" evidence="10">
    <location>
        <begin position="41"/>
        <end position="62"/>
    </location>
</feature>
<evidence type="ECO:0000256" key="5">
    <source>
        <dbReference type="ARBA" id="ARBA00022679"/>
    </source>
</evidence>
<dbReference type="Gene3D" id="1.20.120.1630">
    <property type="match status" value="1"/>
</dbReference>
<dbReference type="GO" id="GO:0005789">
    <property type="term" value="C:endoplasmic reticulum membrane"/>
    <property type="evidence" value="ECO:0007669"/>
    <property type="project" value="UniProtKB-SubCell"/>
</dbReference>
<evidence type="ECO:0000256" key="8">
    <source>
        <dbReference type="ARBA" id="ARBA00022989"/>
    </source>
</evidence>
<keyword evidence="7 10" id="KW-0812">Transmembrane</keyword>
<comment type="similarity">
    <text evidence="2 10">Belongs to the class VI-like SAM-binding methyltransferase superfamily. Isoprenylcysteine carboxyl methyltransferase family.</text>
</comment>
<dbReference type="OrthoDB" id="422086at2759"/>
<keyword evidence="8 10" id="KW-1133">Transmembrane helix</keyword>
<keyword evidence="5" id="KW-0808">Transferase</keyword>
<keyword evidence="9 10" id="KW-0472">Membrane</keyword>
<dbReference type="GO" id="GO:0004671">
    <property type="term" value="F:protein C-terminal S-isoprenylcysteine carboxyl O-methyltransferase activity"/>
    <property type="evidence" value="ECO:0007669"/>
    <property type="project" value="UniProtKB-EC"/>
</dbReference>
<proteinExistence type="inferred from homology"/>
<comment type="catalytic activity">
    <reaction evidence="10">
        <text>[protein]-C-terminal S-[(2E,6E)-farnesyl]-L-cysteine + S-adenosyl-L-methionine = [protein]-C-terminal S-[(2E,6E)-farnesyl]-L-cysteine methyl ester + S-adenosyl-L-homocysteine</text>
        <dbReference type="Rhea" id="RHEA:21672"/>
        <dbReference type="Rhea" id="RHEA-COMP:12125"/>
        <dbReference type="Rhea" id="RHEA-COMP:12126"/>
        <dbReference type="ChEBI" id="CHEBI:57856"/>
        <dbReference type="ChEBI" id="CHEBI:59789"/>
        <dbReference type="ChEBI" id="CHEBI:90510"/>
        <dbReference type="ChEBI" id="CHEBI:90511"/>
        <dbReference type="EC" id="2.1.1.100"/>
    </reaction>
</comment>
<evidence type="ECO:0000256" key="1">
    <source>
        <dbReference type="ARBA" id="ARBA00004141"/>
    </source>
</evidence>
<evidence type="ECO:0000256" key="9">
    <source>
        <dbReference type="ARBA" id="ARBA00023136"/>
    </source>
</evidence>
<dbReference type="AlphaFoldDB" id="A0A9P0QP59"/>
<organism evidence="11 12">
    <name type="scientific">[Candida] railenensis</name>
    <dbReference type="NCBI Taxonomy" id="45579"/>
    <lineage>
        <taxon>Eukaryota</taxon>
        <taxon>Fungi</taxon>
        <taxon>Dikarya</taxon>
        <taxon>Ascomycota</taxon>
        <taxon>Saccharomycotina</taxon>
        <taxon>Pichiomycetes</taxon>
        <taxon>Debaryomycetaceae</taxon>
        <taxon>Kurtzmaniella</taxon>
    </lineage>
</organism>
<comment type="caution">
    <text evidence="11">The sequence shown here is derived from an EMBL/GenBank/DDBJ whole genome shotgun (WGS) entry which is preliminary data.</text>
</comment>
<dbReference type="PROSITE" id="PS51564">
    <property type="entry name" value="SAM_ICMT"/>
    <property type="match status" value="1"/>
</dbReference>
<protein>
    <recommendedName>
        <fullName evidence="3 10">Protein-S-isoprenylcysteine O-methyltransferase</fullName>
        <ecNumber evidence="3 10">2.1.1.100</ecNumber>
    </recommendedName>
</protein>
<reference evidence="11" key="1">
    <citation type="submission" date="2022-03" db="EMBL/GenBank/DDBJ databases">
        <authorList>
            <person name="Legras J.-L."/>
            <person name="Devillers H."/>
            <person name="Grondin C."/>
        </authorList>
    </citation>
    <scope>NUCLEOTIDE SEQUENCE</scope>
    <source>
        <strain evidence="11">CLIB 1423</strain>
    </source>
</reference>
<evidence type="ECO:0000256" key="7">
    <source>
        <dbReference type="ARBA" id="ARBA00022692"/>
    </source>
</evidence>
<dbReference type="EC" id="2.1.1.100" evidence="3 10"/>
<keyword evidence="4 10" id="KW-0489">Methyltransferase</keyword>
<evidence type="ECO:0000256" key="4">
    <source>
        <dbReference type="ARBA" id="ARBA00022603"/>
    </source>
</evidence>
<feature type="transmembrane region" description="Helical" evidence="10">
    <location>
        <begin position="93"/>
        <end position="116"/>
    </location>
</feature>
<feature type="transmembrane region" description="Helical" evidence="10">
    <location>
        <begin position="12"/>
        <end position="35"/>
    </location>
</feature>
<dbReference type="GO" id="GO:0032259">
    <property type="term" value="P:methylation"/>
    <property type="evidence" value="ECO:0007669"/>
    <property type="project" value="UniProtKB-KW"/>
</dbReference>
<evidence type="ECO:0000256" key="6">
    <source>
        <dbReference type="ARBA" id="ARBA00022691"/>
    </source>
</evidence>
<sequence length="224" mass="26189">MYDPAKVDLTTVALKSLILGITLTVSLLMIIFTSFQLQMPVYVFSISIFHLSEFFCTSIFNLSEIDDDSFILNDTELLAVYGASTLEYSISHFLFPFPWTTTLTVRMYVGFLIILLGQSFRSLAMGTAKESFNHYIQREHKSKHKLVTHGIYSISRHPSYFGFYWLIVGHQLWLGNWLMLVVCAYKLGNFFRKRIEFEENYLISFFGEEYINYRRRVGVWIPTI</sequence>
<dbReference type="PANTHER" id="PTHR12714:SF9">
    <property type="entry name" value="PROTEIN-S-ISOPRENYLCYSTEINE O-METHYLTRANSFERASE"/>
    <property type="match status" value="1"/>
</dbReference>
<name>A0A9P0QP59_9ASCO</name>
<dbReference type="Pfam" id="PF04140">
    <property type="entry name" value="ICMT"/>
    <property type="match status" value="1"/>
</dbReference>
<keyword evidence="12" id="KW-1185">Reference proteome</keyword>
<keyword evidence="6 10" id="KW-0949">S-adenosyl-L-methionine</keyword>
<dbReference type="InterPro" id="IPR007269">
    <property type="entry name" value="ICMT_MeTrfase"/>
</dbReference>
<dbReference type="Proteomes" id="UP000837801">
    <property type="component" value="Unassembled WGS sequence"/>
</dbReference>
<dbReference type="InterPro" id="IPR025770">
    <property type="entry name" value="PPMT_MeTrfase"/>
</dbReference>
<evidence type="ECO:0000313" key="11">
    <source>
        <dbReference type="EMBL" id="CAH2352061.1"/>
    </source>
</evidence>
<comment type="subcellular location">
    <subcellularLocation>
        <location evidence="10">Endoplasmic reticulum membrane</location>
        <topology evidence="10">Multi-pass membrane protein</topology>
    </subcellularLocation>
    <subcellularLocation>
        <location evidence="1">Membrane</location>
        <topology evidence="1">Multi-pass membrane protein</topology>
    </subcellularLocation>
</comment>
<feature type="transmembrane region" description="Helical" evidence="10">
    <location>
        <begin position="163"/>
        <end position="185"/>
    </location>
</feature>
<evidence type="ECO:0000256" key="3">
    <source>
        <dbReference type="ARBA" id="ARBA00012151"/>
    </source>
</evidence>
<gene>
    <name evidence="11" type="ORF">CLIB1423_05S04742</name>
</gene>
<keyword evidence="10" id="KW-0256">Endoplasmic reticulum</keyword>
<dbReference type="PANTHER" id="PTHR12714">
    <property type="entry name" value="PROTEIN-S ISOPRENYLCYSTEINE O-METHYLTRANSFERASE"/>
    <property type="match status" value="1"/>
</dbReference>
<evidence type="ECO:0000256" key="10">
    <source>
        <dbReference type="RuleBase" id="RU362022"/>
    </source>
</evidence>
<evidence type="ECO:0000313" key="12">
    <source>
        <dbReference type="Proteomes" id="UP000837801"/>
    </source>
</evidence>
<accession>A0A9P0QP59</accession>